<dbReference type="GeneID" id="99773550"/>
<evidence type="ECO:0000313" key="2">
    <source>
        <dbReference type="EMBL" id="SMX98916.1"/>
    </source>
</evidence>
<gene>
    <name evidence="2" type="ORF">BC102111_03281</name>
</gene>
<feature type="compositionally biased region" description="Basic and acidic residues" evidence="1">
    <location>
        <begin position="21"/>
        <end position="33"/>
    </location>
</feature>
<sequence length="201" mass="22681">MVDQEQPHPAPEPEPSPTPEADVRESFKGRIKSEPTLGTTSKGKAKFYAKVEQRHWRYEPDGTYTRLPNTYHDLVAYKGAAVRAYKQLAKNDYFIAEGRMEDYLSKRTGEMKQRFAATGFGHDMAHTRYEVDRSPRRDATEQQATERPATERQAAERGTVAQHTPEADRSRLNLPPAGPWDQAPGFAAPERAEQQPPAMGL</sequence>
<evidence type="ECO:0000313" key="3">
    <source>
        <dbReference type="Proteomes" id="UP000234333"/>
    </source>
</evidence>
<name>A0A2H1KGS2_9MICO</name>
<feature type="compositionally biased region" description="Basic and acidic residues" evidence="1">
    <location>
        <begin position="126"/>
        <end position="140"/>
    </location>
</feature>
<feature type="region of interest" description="Disordered" evidence="1">
    <location>
        <begin position="1"/>
        <end position="42"/>
    </location>
</feature>
<organism evidence="2 3">
    <name type="scientific">Brevibacterium casei CIP 102111</name>
    <dbReference type="NCBI Taxonomy" id="1255625"/>
    <lineage>
        <taxon>Bacteria</taxon>
        <taxon>Bacillati</taxon>
        <taxon>Actinomycetota</taxon>
        <taxon>Actinomycetes</taxon>
        <taxon>Micrococcales</taxon>
        <taxon>Brevibacteriaceae</taxon>
        <taxon>Brevibacterium</taxon>
    </lineage>
</organism>
<evidence type="ECO:0008006" key="4">
    <source>
        <dbReference type="Google" id="ProtNLM"/>
    </source>
</evidence>
<feature type="region of interest" description="Disordered" evidence="1">
    <location>
        <begin position="126"/>
        <end position="201"/>
    </location>
</feature>
<dbReference type="Gene3D" id="2.40.50.140">
    <property type="entry name" value="Nucleic acid-binding proteins"/>
    <property type="match status" value="1"/>
</dbReference>
<reference evidence="2 3" key="1">
    <citation type="submission" date="2017-03" db="EMBL/GenBank/DDBJ databases">
        <authorList>
            <person name="Afonso C.L."/>
            <person name="Miller P.J."/>
            <person name="Scott M.A."/>
            <person name="Spackman E."/>
            <person name="Goraichik I."/>
            <person name="Dimitrov K.M."/>
            <person name="Suarez D.L."/>
            <person name="Swayne D.E."/>
        </authorList>
    </citation>
    <scope>NUCLEOTIDE SEQUENCE [LARGE SCALE GENOMIC DNA]</scope>
    <source>
        <strain evidence="2 3">CIP 102111</strain>
    </source>
</reference>
<dbReference type="RefSeq" id="WP_146001450.1">
    <property type="nucleotide sequence ID" value="NZ_FXZC01000010.1"/>
</dbReference>
<accession>A0A2H1KGS2</accession>
<evidence type="ECO:0000256" key="1">
    <source>
        <dbReference type="SAM" id="MobiDB-lite"/>
    </source>
</evidence>
<dbReference type="EMBL" id="FXZC01000010">
    <property type="protein sequence ID" value="SMX98916.1"/>
    <property type="molecule type" value="Genomic_DNA"/>
</dbReference>
<protein>
    <recommendedName>
        <fullName evidence="4">Single-stranded DNA-binding protein</fullName>
    </recommendedName>
</protein>
<feature type="compositionally biased region" description="Pro residues" evidence="1">
    <location>
        <begin position="8"/>
        <end position="18"/>
    </location>
</feature>
<proteinExistence type="predicted"/>
<dbReference type="SUPFAM" id="SSF50249">
    <property type="entry name" value="Nucleic acid-binding proteins"/>
    <property type="match status" value="1"/>
</dbReference>
<dbReference type="InterPro" id="IPR012340">
    <property type="entry name" value="NA-bd_OB-fold"/>
</dbReference>
<dbReference type="Proteomes" id="UP000234333">
    <property type="component" value="Unassembled WGS sequence"/>
</dbReference>
<dbReference type="AlphaFoldDB" id="A0A2H1KGS2"/>